<dbReference type="AlphaFoldDB" id="A0AAN0M665"/>
<dbReference type="EMBL" id="CP151762">
    <property type="protein sequence ID" value="WZU63217.1"/>
    <property type="molecule type" value="Genomic_DNA"/>
</dbReference>
<dbReference type="RefSeq" id="WP_342069613.1">
    <property type="nucleotide sequence ID" value="NZ_CP151762.1"/>
</dbReference>
<evidence type="ECO:0000313" key="2">
    <source>
        <dbReference type="Proteomes" id="UP001451782"/>
    </source>
</evidence>
<protein>
    <recommendedName>
        <fullName evidence="3">Tetratricopeptide repeat protein</fullName>
    </recommendedName>
</protein>
<keyword evidence="2" id="KW-1185">Reference proteome</keyword>
<reference evidence="1 2" key="1">
    <citation type="submission" date="2024-04" db="EMBL/GenBank/DDBJ databases">
        <title>Phylogenomic analyses of a clade within the roseobacter group suggest taxonomic reassignments of species of the genera Aestuariivita, Citreicella, Loktanella, Nautella, Pelagibaca, Ruegeria, Thalassobius, Thiobacimonas and Tropicibacter, and the proposal o.</title>
        <authorList>
            <person name="Jeon C.O."/>
        </authorList>
    </citation>
    <scope>NUCLEOTIDE SEQUENCE [LARGE SCALE GENOMIC DNA]</scope>
    <source>
        <strain evidence="1 2">G8-12</strain>
    </source>
</reference>
<evidence type="ECO:0008006" key="3">
    <source>
        <dbReference type="Google" id="ProtNLM"/>
    </source>
</evidence>
<sequence length="194" mass="21214">MFYAGHQDAAIDRVRRGIAIAIKQDTTFWEVTGIVWLHIIQPFESASEEGLAHFAEAIKTYEMMGAHIGLPYFRAHYALAQAEHGDIAAAYESALRAVRENQQDGLHNWYPEVLRLHALVCDIEGGAAGAARFRQEAAAIATKQGAALWLLRTRIDQLSAGEIDAGLLADAVGQLHHRAAPPEKQAALALLSRL</sequence>
<name>A0AAN0M665_9RHOB</name>
<proteinExistence type="predicted"/>
<dbReference type="KEGG" id="yag:AABB28_15365"/>
<accession>A0AAN0M665</accession>
<gene>
    <name evidence="1" type="ORF">AABB28_15365</name>
</gene>
<evidence type="ECO:0000313" key="1">
    <source>
        <dbReference type="EMBL" id="WZU63217.1"/>
    </source>
</evidence>
<dbReference type="Proteomes" id="UP001451782">
    <property type="component" value="Chromosome"/>
</dbReference>
<organism evidence="1 2">
    <name type="scientific">Yoonia algicola</name>
    <dbReference type="NCBI Taxonomy" id="3137368"/>
    <lineage>
        <taxon>Bacteria</taxon>
        <taxon>Pseudomonadati</taxon>
        <taxon>Pseudomonadota</taxon>
        <taxon>Alphaproteobacteria</taxon>
        <taxon>Rhodobacterales</taxon>
        <taxon>Paracoccaceae</taxon>
        <taxon>Yoonia</taxon>
    </lineage>
</organism>